<dbReference type="GO" id="GO:0005506">
    <property type="term" value="F:iron ion binding"/>
    <property type="evidence" value="ECO:0007669"/>
    <property type="project" value="InterPro"/>
</dbReference>
<dbReference type="Proteomes" id="UP000075260">
    <property type="component" value="Unassembled WGS sequence"/>
</dbReference>
<evidence type="ECO:0000256" key="1">
    <source>
        <dbReference type="ARBA" id="ARBA00001971"/>
    </source>
</evidence>
<dbReference type="InterPro" id="IPR036396">
    <property type="entry name" value="Cyt_P450_sf"/>
</dbReference>
<evidence type="ECO:0000256" key="2">
    <source>
        <dbReference type="ARBA" id="ARBA00010617"/>
    </source>
</evidence>
<proteinExistence type="inferred from homology"/>
<dbReference type="InterPro" id="IPR002401">
    <property type="entry name" value="Cyt_P450_E_grp-I"/>
</dbReference>
<dbReference type="GO" id="GO:0020037">
    <property type="term" value="F:heme binding"/>
    <property type="evidence" value="ECO:0007669"/>
    <property type="project" value="InterPro"/>
</dbReference>
<feature type="binding site" description="axial binding residue" evidence="3">
    <location>
        <position position="384"/>
    </location>
    <ligand>
        <name>heme</name>
        <dbReference type="ChEBI" id="CHEBI:30413"/>
    </ligand>
    <ligandPart>
        <name>Fe</name>
        <dbReference type="ChEBI" id="CHEBI:18248"/>
    </ligandPart>
</feature>
<keyword evidence="3 4" id="KW-0408">Iron</keyword>
<dbReference type="PRINTS" id="PR00463">
    <property type="entry name" value="EP450I"/>
</dbReference>
<organism evidence="5 6">
    <name type="scientific">Sorangium cellulosum</name>
    <name type="common">Polyangium cellulosum</name>
    <dbReference type="NCBI Taxonomy" id="56"/>
    <lineage>
        <taxon>Bacteria</taxon>
        <taxon>Pseudomonadati</taxon>
        <taxon>Myxococcota</taxon>
        <taxon>Polyangia</taxon>
        <taxon>Polyangiales</taxon>
        <taxon>Polyangiaceae</taxon>
        <taxon>Sorangium</taxon>
    </lineage>
</organism>
<comment type="cofactor">
    <cofactor evidence="1 3">
        <name>heme</name>
        <dbReference type="ChEBI" id="CHEBI:30413"/>
    </cofactor>
</comment>
<name>A0A150R1G6_SORCE</name>
<dbReference type="PANTHER" id="PTHR24305:SF166">
    <property type="entry name" value="CYTOCHROME P450 12A4, MITOCHONDRIAL-RELATED"/>
    <property type="match status" value="1"/>
</dbReference>
<dbReference type="Pfam" id="PF00067">
    <property type="entry name" value="p450"/>
    <property type="match status" value="1"/>
</dbReference>
<comment type="caution">
    <text evidence="5">The sequence shown here is derived from an EMBL/GenBank/DDBJ whole genome shotgun (WGS) entry which is preliminary data.</text>
</comment>
<dbReference type="Gene3D" id="1.10.630.10">
    <property type="entry name" value="Cytochrome P450"/>
    <property type="match status" value="1"/>
</dbReference>
<dbReference type="AlphaFoldDB" id="A0A150R1G6"/>
<accession>A0A150R1G6</accession>
<evidence type="ECO:0008006" key="7">
    <source>
        <dbReference type="Google" id="ProtNLM"/>
    </source>
</evidence>
<dbReference type="CDD" id="cd11053">
    <property type="entry name" value="CYP110-like"/>
    <property type="match status" value="1"/>
</dbReference>
<keyword evidence="3 4" id="KW-0479">Metal-binding</keyword>
<protein>
    <recommendedName>
        <fullName evidence="7">Cytochrome P450</fullName>
    </recommendedName>
</protein>
<keyword evidence="4" id="KW-0560">Oxidoreductase</keyword>
<dbReference type="GO" id="GO:0004497">
    <property type="term" value="F:monooxygenase activity"/>
    <property type="evidence" value="ECO:0007669"/>
    <property type="project" value="UniProtKB-KW"/>
</dbReference>
<dbReference type="PANTHER" id="PTHR24305">
    <property type="entry name" value="CYTOCHROME P450"/>
    <property type="match status" value="1"/>
</dbReference>
<keyword evidence="4" id="KW-0503">Monooxygenase</keyword>
<dbReference type="OrthoDB" id="5492567at2"/>
<dbReference type="SUPFAM" id="SSF48264">
    <property type="entry name" value="Cytochrome P450"/>
    <property type="match status" value="1"/>
</dbReference>
<evidence type="ECO:0000256" key="4">
    <source>
        <dbReference type="RuleBase" id="RU000461"/>
    </source>
</evidence>
<dbReference type="EMBL" id="JEMA01000147">
    <property type="protein sequence ID" value="KYF74059.1"/>
    <property type="molecule type" value="Genomic_DNA"/>
</dbReference>
<reference evidence="5 6" key="1">
    <citation type="submission" date="2014-02" db="EMBL/GenBank/DDBJ databases">
        <title>The small core and large imbalanced accessory genome model reveals a collaborative survival strategy of Sorangium cellulosum strains in nature.</title>
        <authorList>
            <person name="Han K."/>
            <person name="Peng R."/>
            <person name="Blom J."/>
            <person name="Li Y.-Z."/>
        </authorList>
    </citation>
    <scope>NUCLEOTIDE SEQUENCE [LARGE SCALE GENOMIC DNA]</scope>
    <source>
        <strain evidence="5 6">So0008-312</strain>
    </source>
</reference>
<gene>
    <name evidence="5" type="ORF">BE15_27005</name>
</gene>
<dbReference type="InterPro" id="IPR017972">
    <property type="entry name" value="Cyt_P450_CS"/>
</dbReference>
<dbReference type="RefSeq" id="WP_061605420.1">
    <property type="nucleotide sequence ID" value="NZ_JEMA01000147.1"/>
</dbReference>
<sequence>MSTLPPGPSSKLLSLIRYLRDPIGCMVPFARRYGDPFSFPGKPPLVCTGDPAGIKAIYTADPDTFAPLSADLSVFLGQSSLLLQKGPEHRRLRRLMTPPFHGARMRAYGEAMCRLAEQHTADWRPEQPVTVYEVAQRISLDVILQAVFGVSEPGRMAELAALLLDLLDGISPLIALFPSLRRELGGVGPFAAFLRRQRLVHDRLDALIAAARAAGPREDILSLLVEARDEDGRPMSDEEIRDQLILLVFAGHETTAISVAWAFYALHRPENAAALERLRAELSALGRDPEVEALDRQPYLEAVCQETLRRYPLAPAPGPRMLLRPLELMGYALPAGVGVSVAIGVAHFREDVYPEPLRFHPERFLERKFTPFEFVPFGGGARRCLGATMAAYEMRLLLGTILRRYRLRLASLRPDPGKVRAANAGPAHGVRMIVEERLAANRQPRC</sequence>
<comment type="similarity">
    <text evidence="2 4">Belongs to the cytochrome P450 family.</text>
</comment>
<dbReference type="PRINTS" id="PR00385">
    <property type="entry name" value="P450"/>
</dbReference>
<keyword evidence="3 4" id="KW-0349">Heme</keyword>
<dbReference type="InterPro" id="IPR050121">
    <property type="entry name" value="Cytochrome_P450_monoxygenase"/>
</dbReference>
<evidence type="ECO:0000313" key="5">
    <source>
        <dbReference type="EMBL" id="KYF74059.1"/>
    </source>
</evidence>
<evidence type="ECO:0000313" key="6">
    <source>
        <dbReference type="Proteomes" id="UP000075260"/>
    </source>
</evidence>
<dbReference type="GO" id="GO:0016705">
    <property type="term" value="F:oxidoreductase activity, acting on paired donors, with incorporation or reduction of molecular oxygen"/>
    <property type="evidence" value="ECO:0007669"/>
    <property type="project" value="InterPro"/>
</dbReference>
<dbReference type="InterPro" id="IPR001128">
    <property type="entry name" value="Cyt_P450"/>
</dbReference>
<dbReference type="PROSITE" id="PS00086">
    <property type="entry name" value="CYTOCHROME_P450"/>
    <property type="match status" value="1"/>
</dbReference>
<evidence type="ECO:0000256" key="3">
    <source>
        <dbReference type="PIRSR" id="PIRSR602401-1"/>
    </source>
</evidence>